<evidence type="ECO:0000313" key="4">
    <source>
        <dbReference type="EMBL" id="KHJ81266.1"/>
    </source>
</evidence>
<accession>A0A0B1SBK2</accession>
<reference evidence="4 5" key="1">
    <citation type="submission" date="2014-03" db="EMBL/GenBank/DDBJ databases">
        <title>Draft genome of the hookworm Oesophagostomum dentatum.</title>
        <authorList>
            <person name="Mitreva M."/>
        </authorList>
    </citation>
    <scope>NUCLEOTIDE SEQUENCE [LARGE SCALE GENOMIC DNA]</scope>
    <source>
        <strain evidence="4 5">OD-Hann</strain>
    </source>
</reference>
<gene>
    <name evidence="4" type="ORF">OESDEN_19048</name>
</gene>
<protein>
    <recommendedName>
        <fullName evidence="3">ZP domain-containing protein</fullName>
    </recommendedName>
</protein>
<dbReference type="InterPro" id="IPR051962">
    <property type="entry name" value="Cuticlin"/>
</dbReference>
<dbReference type="Proteomes" id="UP000053660">
    <property type="component" value="Unassembled WGS sequence"/>
</dbReference>
<dbReference type="InterPro" id="IPR056953">
    <property type="entry name" value="CUT_N"/>
</dbReference>
<organism evidence="4 5">
    <name type="scientific">Oesophagostomum dentatum</name>
    <name type="common">Nodular worm</name>
    <dbReference type="NCBI Taxonomy" id="61180"/>
    <lineage>
        <taxon>Eukaryota</taxon>
        <taxon>Metazoa</taxon>
        <taxon>Ecdysozoa</taxon>
        <taxon>Nematoda</taxon>
        <taxon>Chromadorea</taxon>
        <taxon>Rhabditida</taxon>
        <taxon>Rhabditina</taxon>
        <taxon>Rhabditomorpha</taxon>
        <taxon>Strongyloidea</taxon>
        <taxon>Strongylidae</taxon>
        <taxon>Oesophagostomum</taxon>
    </lineage>
</organism>
<keyword evidence="5" id="KW-1185">Reference proteome</keyword>
<evidence type="ECO:0000256" key="2">
    <source>
        <dbReference type="ARBA" id="ARBA00022729"/>
    </source>
</evidence>
<dbReference type="GO" id="GO:0042302">
    <property type="term" value="F:structural constituent of cuticle"/>
    <property type="evidence" value="ECO:0007669"/>
    <property type="project" value="UniProtKB-KW"/>
</dbReference>
<dbReference type="PANTHER" id="PTHR22907:SF54">
    <property type="entry name" value="GH04558P"/>
    <property type="match status" value="1"/>
</dbReference>
<dbReference type="PROSITE" id="PS51034">
    <property type="entry name" value="ZP_2"/>
    <property type="match status" value="1"/>
</dbReference>
<keyword evidence="2" id="KW-0732">Signal</keyword>
<name>A0A0B1SBK2_OESDE</name>
<keyword evidence="1" id="KW-0193">Cuticle</keyword>
<dbReference type="InterPro" id="IPR001507">
    <property type="entry name" value="ZP_dom"/>
</dbReference>
<evidence type="ECO:0000313" key="5">
    <source>
        <dbReference type="Proteomes" id="UP000053660"/>
    </source>
</evidence>
<sequence length="162" mass="17712">IFIKSQRRSDDCFVVYSADDNSTEPEFTLSLNRIASCGIDIRRNPTRGLELFSVFVFAFHPSFVTAGDRAFAVHCLFQQTQKTVSTRFDFISDITPKAVIGATSSVPSVELSIVHGRVPTGAQVATSVNVGAPLMLVWRTATDSRKSIALIMSELSWGPVLV</sequence>
<dbReference type="PANTHER" id="PTHR22907">
    <property type="entry name" value="GH04558P"/>
    <property type="match status" value="1"/>
</dbReference>
<feature type="non-terminal residue" evidence="4">
    <location>
        <position position="1"/>
    </location>
</feature>
<evidence type="ECO:0000259" key="3">
    <source>
        <dbReference type="PROSITE" id="PS51034"/>
    </source>
</evidence>
<dbReference type="Pfam" id="PF25057">
    <property type="entry name" value="CUT_N"/>
    <property type="match status" value="1"/>
</dbReference>
<evidence type="ECO:0000256" key="1">
    <source>
        <dbReference type="ARBA" id="ARBA00022460"/>
    </source>
</evidence>
<dbReference type="AlphaFoldDB" id="A0A0B1SBK2"/>
<proteinExistence type="predicted"/>
<feature type="domain" description="ZP" evidence="3">
    <location>
        <begin position="1"/>
        <end position="162"/>
    </location>
</feature>
<dbReference type="OrthoDB" id="6432511at2759"/>
<dbReference type="EMBL" id="KN591873">
    <property type="protein sequence ID" value="KHJ81266.1"/>
    <property type="molecule type" value="Genomic_DNA"/>
</dbReference>